<dbReference type="FunFam" id="1.10.1420.10:FF:000004">
    <property type="entry name" value="DNA mismatch repair protein Msh3"/>
    <property type="match status" value="1"/>
</dbReference>
<dbReference type="Gene3D" id="3.40.1170.10">
    <property type="entry name" value="DNA repair protein MutS, domain I"/>
    <property type="match status" value="1"/>
</dbReference>
<dbReference type="GO" id="GO:0030983">
    <property type="term" value="F:mismatched DNA binding"/>
    <property type="evidence" value="ECO:0007669"/>
    <property type="project" value="InterPro"/>
</dbReference>
<dbReference type="Gene3D" id="3.30.420.110">
    <property type="entry name" value="MutS, connector domain"/>
    <property type="match status" value="1"/>
</dbReference>
<evidence type="ECO:0000256" key="9">
    <source>
        <dbReference type="ARBA" id="ARBA00023242"/>
    </source>
</evidence>
<dbReference type="EMBL" id="LVLJ01003744">
    <property type="protein sequence ID" value="OAE19909.1"/>
    <property type="molecule type" value="Genomic_DNA"/>
</dbReference>
<evidence type="ECO:0000256" key="11">
    <source>
        <dbReference type="ARBA" id="ARBA00073774"/>
    </source>
</evidence>
<dbReference type="SMART" id="SM00533">
    <property type="entry name" value="MUTSd"/>
    <property type="match status" value="1"/>
</dbReference>
<dbReference type="Pfam" id="PF00488">
    <property type="entry name" value="MutS_V"/>
    <property type="match status" value="1"/>
</dbReference>
<evidence type="ECO:0000313" key="15">
    <source>
        <dbReference type="Proteomes" id="UP000077202"/>
    </source>
</evidence>
<name>A0A176VG70_MARPO</name>
<dbReference type="Proteomes" id="UP000077202">
    <property type="component" value="Unassembled WGS sequence"/>
</dbReference>
<evidence type="ECO:0000256" key="3">
    <source>
        <dbReference type="ARBA" id="ARBA00022151"/>
    </source>
</evidence>
<dbReference type="SUPFAM" id="SSF55271">
    <property type="entry name" value="DNA repair protein MutS, domain I"/>
    <property type="match status" value="1"/>
</dbReference>
<dbReference type="GO" id="GO:0006298">
    <property type="term" value="P:mismatch repair"/>
    <property type="evidence" value="ECO:0007669"/>
    <property type="project" value="InterPro"/>
</dbReference>
<dbReference type="PANTHER" id="PTHR11361:SF122">
    <property type="entry name" value="DNA MISMATCH REPAIR PROTEIN MSH3"/>
    <property type="match status" value="1"/>
</dbReference>
<keyword evidence="7" id="KW-0238">DNA-binding</keyword>
<dbReference type="PANTHER" id="PTHR11361">
    <property type="entry name" value="DNA MISMATCH REPAIR PROTEIN MUTS FAMILY MEMBER"/>
    <property type="match status" value="1"/>
</dbReference>
<feature type="region of interest" description="Disordered" evidence="12">
    <location>
        <begin position="1"/>
        <end position="99"/>
    </location>
</feature>
<sequence length="1386" mass="151293">MKKQQSISRFFTATSTTSSSPSQNDASGSERRNAASTALGKVEGLSPTVEWPPRPRSGRVVPRSANKRTSSHDPMPGESKRRAVEQSKDGGALGSSDPVVSVGILNVQSSKASCMPIDLSDDLPVRDLGKEVTEQRTTGGFPESASSVGDVDNSDVEMSLRSHKDGGAACLGVQCASQRPYQNEEEEEEEVDEESRDGGDDGLQCPEPLAVAEPDDTAKMQVHGIAGALDSLPSLKRRRKGSSSDVKTVQQIPPSNPVMHRRFVEKLLARADSSGDVKESWYGSPPTGKEKYTPLEVQVAELKAKYPDVMLMVEVGYRYRFFGNDAETAAKILGIFAHYDHSFLTASIPTFRLHVHVRRLVEAGCKVGVVRQTETAALKSHGPNKTGPFTRGLTALYTRSTLEAAADLGGESEGRLSRLSSYLMCIAEKPIIDSKGSDKKRMKGDFNTSREADAQRGSYDTELGMVAIEVATGDIMFSAFRDTVMRTELEGRLLACTPVELLLASPLSPQTEKPLMDFAGPTSEVRVERVSRDCFKDGGALAEVVEFYRSGADSSDNLVGTREAESFNEELEVVMRMPDIVVQALALALRYLKQFGLEKVLRLGTTFRPFFTQNEMNLSPNAIRQLEILKNNADGSEKGSLLWLLDQTQTSFGARLLRHWVTHPLCNHEHISARLDAVTEIAESVGCAAQTTTGPFSGSSKAIGNGGAINRLSHGVQGLIGAALNIVGRMPDLERGITRIFHRTATAAEFVSVMQALVTCSKHFERALPAFEPVNHMREDDNAREIREIKSPLLQRLISAVSSEAICEHANRLLSALNTDAAQAGDKLNLFNCEDGRFSEVLAHRKAIKVVEKELDGFLPAFRTLLRLPNLQYMSVNGSTYLVEAPVAQRVPGDWIKVNSTKKTHRYHPPNVLKSLQKLAVASEQLTAACTRAWDMFLEEFSSHYVEFRASVQALAALDCLHSLAVVSRNQGYTRPEFVGEDEPSQFGVEAGRHPILDSTLQELFVPNDTNLHAQKERCQIITGPNMGGKSCYIRQVALIAIMAQVGSYVPASSAKLHVFDSVHTRMGASDSLQKGSSTFLEELSEASAILRSASSRSLVIVDELGRGTSTHDGVALAYATLHHMLREIQCLTLFVTHYPKIADLRDEFPGIVNPYFVSYLAQDSAPCTQATPATDGKDQDQELDSRYVSEAAQDVTFLYKLVPGVASKSFGLYVAKIAQIPESCIITASSMALKLEKMVCDREHRRAATMCNTQTASQAESSAIEAITKQQMRLGDENIGAVLGANKSSDWKLIADPGKPVEAICPTDAEENLWVGEHGQSPMKEAEMSVVKDLLQQLERSSRAIDDSGASLVRLKIIQRHVRAVYSGTRYGDIHSRGLIGSSEP</sequence>
<dbReference type="SMART" id="SM00534">
    <property type="entry name" value="MUTSac"/>
    <property type="match status" value="1"/>
</dbReference>
<dbReference type="SUPFAM" id="SSF52540">
    <property type="entry name" value="P-loop containing nucleoside triphosphate hydrolases"/>
    <property type="match status" value="1"/>
</dbReference>
<evidence type="ECO:0000256" key="12">
    <source>
        <dbReference type="SAM" id="MobiDB-lite"/>
    </source>
</evidence>
<evidence type="ECO:0000256" key="2">
    <source>
        <dbReference type="ARBA" id="ARBA00007094"/>
    </source>
</evidence>
<dbReference type="Pfam" id="PF01624">
    <property type="entry name" value="MutS_I"/>
    <property type="match status" value="1"/>
</dbReference>
<comment type="similarity">
    <text evidence="2">Belongs to the DNA mismatch repair MutS family. MSH3 subfamily.</text>
</comment>
<protein>
    <recommendedName>
        <fullName evidence="3 11">DNA mismatch repair protein MSH3</fullName>
    </recommendedName>
    <alternativeName>
        <fullName evidence="3 11">DNA mismatch repair protein MSH3</fullName>
    </alternativeName>
    <alternativeName>
        <fullName evidence="10">MutS protein homolog 3</fullName>
    </alternativeName>
</protein>
<keyword evidence="8" id="KW-0234">DNA repair</keyword>
<evidence type="ECO:0000256" key="8">
    <source>
        <dbReference type="ARBA" id="ARBA00023204"/>
    </source>
</evidence>
<evidence type="ECO:0000313" key="14">
    <source>
        <dbReference type="EMBL" id="OAE19909.1"/>
    </source>
</evidence>
<dbReference type="Gene3D" id="1.10.1420.10">
    <property type="match status" value="2"/>
</dbReference>
<dbReference type="InterPro" id="IPR016151">
    <property type="entry name" value="DNA_mismatch_repair_MutS_N"/>
</dbReference>
<dbReference type="InterPro" id="IPR027417">
    <property type="entry name" value="P-loop_NTPase"/>
</dbReference>
<feature type="region of interest" description="Disordered" evidence="12">
    <location>
        <begin position="133"/>
        <end position="152"/>
    </location>
</feature>
<feature type="compositionally biased region" description="Low complexity" evidence="12">
    <location>
        <begin position="1"/>
        <end position="22"/>
    </location>
</feature>
<dbReference type="FunFam" id="3.30.420.110:FF:000010">
    <property type="entry name" value="DNA mismatch repair protein"/>
    <property type="match status" value="1"/>
</dbReference>
<feature type="compositionally biased region" description="Polar residues" evidence="12">
    <location>
        <begin position="243"/>
        <end position="253"/>
    </location>
</feature>
<feature type="region of interest" description="Disordered" evidence="12">
    <location>
        <begin position="178"/>
        <end position="209"/>
    </location>
</feature>
<dbReference type="InterPro" id="IPR007695">
    <property type="entry name" value="DNA_mismatch_repair_MutS-lik_N"/>
</dbReference>
<keyword evidence="15" id="KW-1185">Reference proteome</keyword>
<dbReference type="InterPro" id="IPR036678">
    <property type="entry name" value="MutS_con_dom_sf"/>
</dbReference>
<reference evidence="14" key="1">
    <citation type="submission" date="2016-03" db="EMBL/GenBank/DDBJ databases">
        <title>Mechanisms controlling the formation of the plant cell surface in tip-growing cells are functionally conserved among land plants.</title>
        <authorList>
            <person name="Honkanen S."/>
            <person name="Jones V.A."/>
            <person name="Morieri G."/>
            <person name="Champion C."/>
            <person name="Hetherington A.J."/>
            <person name="Kelly S."/>
            <person name="Saint-Marcoux D."/>
            <person name="Proust H."/>
            <person name="Prescott H."/>
            <person name="Dolan L."/>
        </authorList>
    </citation>
    <scope>NUCLEOTIDE SEQUENCE [LARGE SCALE GENOMIC DNA]</scope>
    <source>
        <tissue evidence="14">Whole gametophyte</tissue>
    </source>
</reference>
<keyword evidence="5" id="KW-0227">DNA damage</keyword>
<keyword evidence="4" id="KW-0547">Nucleotide-binding</keyword>
<evidence type="ECO:0000256" key="7">
    <source>
        <dbReference type="ARBA" id="ARBA00023125"/>
    </source>
</evidence>
<dbReference type="GO" id="GO:0006312">
    <property type="term" value="P:mitotic recombination"/>
    <property type="evidence" value="ECO:0007669"/>
    <property type="project" value="TreeGrafter"/>
</dbReference>
<dbReference type="SUPFAM" id="SSF48334">
    <property type="entry name" value="DNA repair protein MutS, domain III"/>
    <property type="match status" value="1"/>
</dbReference>
<evidence type="ECO:0000256" key="4">
    <source>
        <dbReference type="ARBA" id="ARBA00022741"/>
    </source>
</evidence>
<dbReference type="GO" id="GO:0140664">
    <property type="term" value="F:ATP-dependent DNA damage sensor activity"/>
    <property type="evidence" value="ECO:0007669"/>
    <property type="project" value="InterPro"/>
</dbReference>
<dbReference type="Pfam" id="PF05192">
    <property type="entry name" value="MutS_III"/>
    <property type="match status" value="1"/>
</dbReference>
<evidence type="ECO:0000256" key="5">
    <source>
        <dbReference type="ARBA" id="ARBA00022763"/>
    </source>
</evidence>
<feature type="domain" description="DNA mismatch repair proteins mutS family" evidence="13">
    <location>
        <begin position="1098"/>
        <end position="1114"/>
    </location>
</feature>
<dbReference type="FunFam" id="3.40.1170.10:FF:000004">
    <property type="entry name" value="DNA mismatch repair protein"/>
    <property type="match status" value="1"/>
</dbReference>
<keyword evidence="9" id="KW-0539">Nucleus</keyword>
<dbReference type="InterPro" id="IPR036187">
    <property type="entry name" value="DNA_mismatch_repair_MutS_sf"/>
</dbReference>
<feature type="compositionally biased region" description="Basic and acidic residues" evidence="12">
    <location>
        <begin position="78"/>
        <end position="88"/>
    </location>
</feature>
<evidence type="ECO:0000256" key="1">
    <source>
        <dbReference type="ARBA" id="ARBA00004123"/>
    </source>
</evidence>
<accession>A0A176VG70</accession>
<proteinExistence type="inferred from homology"/>
<keyword evidence="6" id="KW-0067">ATP-binding</keyword>
<dbReference type="InterPro" id="IPR000432">
    <property type="entry name" value="DNA_mismatch_repair_MutS_C"/>
</dbReference>
<dbReference type="GO" id="GO:0005524">
    <property type="term" value="F:ATP binding"/>
    <property type="evidence" value="ECO:0007669"/>
    <property type="project" value="UniProtKB-KW"/>
</dbReference>
<evidence type="ECO:0000256" key="6">
    <source>
        <dbReference type="ARBA" id="ARBA00022840"/>
    </source>
</evidence>
<gene>
    <name evidence="14" type="ORF">AXG93_1130s1630</name>
</gene>
<dbReference type="PROSITE" id="PS00486">
    <property type="entry name" value="DNA_MISMATCH_REPAIR_2"/>
    <property type="match status" value="1"/>
</dbReference>
<comment type="caution">
    <text evidence="14">The sequence shown here is derived from an EMBL/GenBank/DDBJ whole genome shotgun (WGS) entry which is preliminary data.</text>
</comment>
<dbReference type="InterPro" id="IPR007696">
    <property type="entry name" value="DNA_mismatch_repair_MutS_core"/>
</dbReference>
<evidence type="ECO:0000256" key="10">
    <source>
        <dbReference type="ARBA" id="ARBA00029792"/>
    </source>
</evidence>
<feature type="region of interest" description="Disordered" evidence="12">
    <location>
        <begin position="229"/>
        <end position="253"/>
    </location>
</feature>
<evidence type="ECO:0000259" key="13">
    <source>
        <dbReference type="PROSITE" id="PS00486"/>
    </source>
</evidence>
<dbReference type="GO" id="GO:0005634">
    <property type="term" value="C:nucleus"/>
    <property type="evidence" value="ECO:0007669"/>
    <property type="project" value="UniProtKB-SubCell"/>
</dbReference>
<feature type="compositionally biased region" description="Acidic residues" evidence="12">
    <location>
        <begin position="183"/>
        <end position="195"/>
    </location>
</feature>
<organism evidence="14 15">
    <name type="scientific">Marchantia polymorpha subsp. ruderalis</name>
    <dbReference type="NCBI Taxonomy" id="1480154"/>
    <lineage>
        <taxon>Eukaryota</taxon>
        <taxon>Viridiplantae</taxon>
        <taxon>Streptophyta</taxon>
        <taxon>Embryophyta</taxon>
        <taxon>Marchantiophyta</taxon>
        <taxon>Marchantiopsida</taxon>
        <taxon>Marchantiidae</taxon>
        <taxon>Marchantiales</taxon>
        <taxon>Marchantiaceae</taxon>
        <taxon>Marchantia</taxon>
    </lineage>
</organism>
<dbReference type="InterPro" id="IPR045076">
    <property type="entry name" value="MutS"/>
</dbReference>
<comment type="subcellular location">
    <subcellularLocation>
        <location evidence="1">Nucleus</location>
    </subcellularLocation>
</comment>
<dbReference type="Gene3D" id="3.40.50.300">
    <property type="entry name" value="P-loop containing nucleotide triphosphate hydrolases"/>
    <property type="match status" value="1"/>
</dbReference>